<feature type="domain" description="Histidine kinase" evidence="7">
    <location>
        <begin position="267"/>
        <end position="520"/>
    </location>
</feature>
<dbReference type="AlphaFoldDB" id="A0A926VD27"/>
<proteinExistence type="predicted"/>
<dbReference type="EC" id="2.7.13.3" evidence="2"/>
<dbReference type="Pfam" id="PF13426">
    <property type="entry name" value="PAS_9"/>
    <property type="match status" value="1"/>
</dbReference>
<dbReference type="EMBL" id="JACJPW010000023">
    <property type="protein sequence ID" value="MBD2181639.1"/>
    <property type="molecule type" value="Genomic_DNA"/>
</dbReference>
<evidence type="ECO:0000256" key="4">
    <source>
        <dbReference type="ARBA" id="ARBA00022777"/>
    </source>
</evidence>
<dbReference type="Gene3D" id="1.10.287.130">
    <property type="match status" value="1"/>
</dbReference>
<accession>A0A926VD27</accession>
<evidence type="ECO:0000256" key="5">
    <source>
        <dbReference type="ARBA" id="ARBA00023012"/>
    </source>
</evidence>
<keyword evidence="3" id="KW-0597">Phosphoprotein</keyword>
<sequence length="520" mass="59338">MISRRRFFEYMSRPYACELFSKRPIFALYGFVQTEILILNINTSIVVASRQSLQRSPELLYEPIVVQDERGIYKMLDVHQLLLAQSKIHDSVTEALRQAEVKYRSIFENAVDGIFQTTLDGRYLSVNPALAHIYGYDSPEELIQSYTDIGRQLYVDPYRRAEFVAKIEKYDFISRFESQVYRKDGSIIWISENARTVRDEKGNLLYYEGTAEDITERKQAEEALRQSEARSRQQAAELQAALQELQKTQAQLIQTEKMSSLGQLLAGVAHEINNPVNCIYSNLPHTHRYIEDLLNLLKLYAKHYPQPHEEIQAETDAIDLEFLMEDLPKILCAMQQGAERICEIVLSLRNFSRLDEKQMKPADIHQGIDSTLLILQHRLKAKGGHPEIQVIKEYGELPLVECYPGQINQVFMNLLSNAIDALEMGTGENNLFPIPTIWISTQVVGDRVRICIADNGPGMTQDTRKQMFEPFFTTKPVGKGTGLGLSISSQIIEEKHNGKLECSSVLGQGTEFAIEIPIRQ</sequence>
<dbReference type="InterPro" id="IPR036890">
    <property type="entry name" value="HATPase_C_sf"/>
</dbReference>
<dbReference type="InterPro" id="IPR000700">
    <property type="entry name" value="PAS-assoc_C"/>
</dbReference>
<dbReference type="InterPro" id="IPR005467">
    <property type="entry name" value="His_kinase_dom"/>
</dbReference>
<dbReference type="InterPro" id="IPR036097">
    <property type="entry name" value="HisK_dim/P_sf"/>
</dbReference>
<dbReference type="Proteomes" id="UP000641646">
    <property type="component" value="Unassembled WGS sequence"/>
</dbReference>
<dbReference type="PRINTS" id="PR00344">
    <property type="entry name" value="BCTRLSENSOR"/>
</dbReference>
<dbReference type="Gene3D" id="3.30.450.20">
    <property type="entry name" value="PAS domain"/>
    <property type="match status" value="1"/>
</dbReference>
<evidence type="ECO:0000256" key="3">
    <source>
        <dbReference type="ARBA" id="ARBA00022553"/>
    </source>
</evidence>
<dbReference type="InterPro" id="IPR000014">
    <property type="entry name" value="PAS"/>
</dbReference>
<evidence type="ECO:0000256" key="2">
    <source>
        <dbReference type="ARBA" id="ARBA00012438"/>
    </source>
</evidence>
<dbReference type="InterPro" id="IPR003594">
    <property type="entry name" value="HATPase_dom"/>
</dbReference>
<dbReference type="InterPro" id="IPR035965">
    <property type="entry name" value="PAS-like_dom_sf"/>
</dbReference>
<dbReference type="SUPFAM" id="SSF55785">
    <property type="entry name" value="PYP-like sensor domain (PAS domain)"/>
    <property type="match status" value="1"/>
</dbReference>
<reference evidence="10" key="2">
    <citation type="submission" date="2020-08" db="EMBL/GenBank/DDBJ databases">
        <authorList>
            <person name="Chen M."/>
            <person name="Teng W."/>
            <person name="Zhao L."/>
            <person name="Hu C."/>
            <person name="Zhou Y."/>
            <person name="Han B."/>
            <person name="Song L."/>
            <person name="Shu W."/>
        </authorList>
    </citation>
    <scope>NUCLEOTIDE SEQUENCE</scope>
    <source>
        <strain evidence="10">FACHB-1375</strain>
    </source>
</reference>
<evidence type="ECO:0000256" key="1">
    <source>
        <dbReference type="ARBA" id="ARBA00000085"/>
    </source>
</evidence>
<dbReference type="PANTHER" id="PTHR43065">
    <property type="entry name" value="SENSOR HISTIDINE KINASE"/>
    <property type="match status" value="1"/>
</dbReference>
<gene>
    <name evidence="10" type="ORF">H6G03_11050</name>
</gene>
<dbReference type="SUPFAM" id="SSF47384">
    <property type="entry name" value="Homodimeric domain of signal transducing histidine kinase"/>
    <property type="match status" value="1"/>
</dbReference>
<name>A0A926VD27_9CYAN</name>
<reference evidence="10" key="1">
    <citation type="journal article" date="2015" name="ISME J.">
        <title>Draft Genome Sequence of Streptomyces incarnatus NRRL8089, which Produces the Nucleoside Antibiotic Sinefungin.</title>
        <authorList>
            <person name="Oshima K."/>
            <person name="Hattori M."/>
            <person name="Shimizu H."/>
            <person name="Fukuda K."/>
            <person name="Nemoto M."/>
            <person name="Inagaki K."/>
            <person name="Tamura T."/>
        </authorList>
    </citation>
    <scope>NUCLEOTIDE SEQUENCE</scope>
    <source>
        <strain evidence="10">FACHB-1375</strain>
    </source>
</reference>
<dbReference type="Pfam" id="PF02518">
    <property type="entry name" value="HATPase_c"/>
    <property type="match status" value="1"/>
</dbReference>
<dbReference type="PANTHER" id="PTHR43065:SF50">
    <property type="entry name" value="HISTIDINE KINASE"/>
    <property type="match status" value="1"/>
</dbReference>
<comment type="caution">
    <text evidence="10">The sequence shown here is derived from an EMBL/GenBank/DDBJ whole genome shotgun (WGS) entry which is preliminary data.</text>
</comment>
<keyword evidence="4" id="KW-0808">Transferase</keyword>
<evidence type="ECO:0000313" key="11">
    <source>
        <dbReference type="Proteomes" id="UP000641646"/>
    </source>
</evidence>
<dbReference type="SMART" id="SM00086">
    <property type="entry name" value="PAC"/>
    <property type="match status" value="1"/>
</dbReference>
<dbReference type="NCBIfam" id="TIGR00229">
    <property type="entry name" value="sensory_box"/>
    <property type="match status" value="1"/>
</dbReference>
<feature type="coiled-coil region" evidence="6">
    <location>
        <begin position="217"/>
        <end position="258"/>
    </location>
</feature>
<dbReference type="SMART" id="SM00387">
    <property type="entry name" value="HATPase_c"/>
    <property type="match status" value="1"/>
</dbReference>
<evidence type="ECO:0000259" key="9">
    <source>
        <dbReference type="PROSITE" id="PS50113"/>
    </source>
</evidence>
<dbReference type="InterPro" id="IPR003661">
    <property type="entry name" value="HisK_dim/P_dom"/>
</dbReference>
<evidence type="ECO:0000313" key="10">
    <source>
        <dbReference type="EMBL" id="MBD2181639.1"/>
    </source>
</evidence>
<dbReference type="CDD" id="cd00130">
    <property type="entry name" value="PAS"/>
    <property type="match status" value="1"/>
</dbReference>
<evidence type="ECO:0000259" key="8">
    <source>
        <dbReference type="PROSITE" id="PS50112"/>
    </source>
</evidence>
<evidence type="ECO:0000259" key="7">
    <source>
        <dbReference type="PROSITE" id="PS50109"/>
    </source>
</evidence>
<dbReference type="InterPro" id="IPR001610">
    <property type="entry name" value="PAC"/>
</dbReference>
<dbReference type="InterPro" id="IPR004358">
    <property type="entry name" value="Sig_transdc_His_kin-like_C"/>
</dbReference>
<keyword evidence="11" id="KW-1185">Reference proteome</keyword>
<keyword evidence="5" id="KW-0902">Two-component regulatory system</keyword>
<dbReference type="Gene3D" id="3.30.565.10">
    <property type="entry name" value="Histidine kinase-like ATPase, C-terminal domain"/>
    <property type="match status" value="1"/>
</dbReference>
<organism evidence="10 11">
    <name type="scientific">Aerosakkonema funiforme FACHB-1375</name>
    <dbReference type="NCBI Taxonomy" id="2949571"/>
    <lineage>
        <taxon>Bacteria</taxon>
        <taxon>Bacillati</taxon>
        <taxon>Cyanobacteriota</taxon>
        <taxon>Cyanophyceae</taxon>
        <taxon>Oscillatoriophycideae</taxon>
        <taxon>Aerosakkonematales</taxon>
        <taxon>Aerosakkonemataceae</taxon>
        <taxon>Aerosakkonema</taxon>
    </lineage>
</organism>
<dbReference type="PROSITE" id="PS50113">
    <property type="entry name" value="PAC"/>
    <property type="match status" value="1"/>
</dbReference>
<dbReference type="CDD" id="cd00082">
    <property type="entry name" value="HisKA"/>
    <property type="match status" value="1"/>
</dbReference>
<protein>
    <recommendedName>
        <fullName evidence="2">histidine kinase</fullName>
        <ecNumber evidence="2">2.7.13.3</ecNumber>
    </recommendedName>
</protein>
<dbReference type="PROSITE" id="PS50109">
    <property type="entry name" value="HIS_KIN"/>
    <property type="match status" value="1"/>
</dbReference>
<evidence type="ECO:0000256" key="6">
    <source>
        <dbReference type="SAM" id="Coils"/>
    </source>
</evidence>
<dbReference type="PROSITE" id="PS50112">
    <property type="entry name" value="PAS"/>
    <property type="match status" value="1"/>
</dbReference>
<feature type="domain" description="PAS" evidence="8">
    <location>
        <begin position="99"/>
        <end position="140"/>
    </location>
</feature>
<keyword evidence="4" id="KW-0418">Kinase</keyword>
<comment type="catalytic activity">
    <reaction evidence="1">
        <text>ATP + protein L-histidine = ADP + protein N-phospho-L-histidine.</text>
        <dbReference type="EC" id="2.7.13.3"/>
    </reaction>
</comment>
<dbReference type="SUPFAM" id="SSF55874">
    <property type="entry name" value="ATPase domain of HSP90 chaperone/DNA topoisomerase II/histidine kinase"/>
    <property type="match status" value="1"/>
</dbReference>
<dbReference type="GO" id="GO:0000155">
    <property type="term" value="F:phosphorelay sensor kinase activity"/>
    <property type="evidence" value="ECO:0007669"/>
    <property type="project" value="InterPro"/>
</dbReference>
<feature type="domain" description="PAC" evidence="9">
    <location>
        <begin position="174"/>
        <end position="226"/>
    </location>
</feature>
<keyword evidence="6" id="KW-0175">Coiled coil</keyword>